<evidence type="ECO:0000259" key="10">
    <source>
        <dbReference type="Pfam" id="PF20451"/>
    </source>
</evidence>
<feature type="domain" description="Calmodulin binding protein central" evidence="10">
    <location>
        <begin position="246"/>
        <end position="310"/>
    </location>
</feature>
<dbReference type="GO" id="GO:0005634">
    <property type="term" value="C:nucleus"/>
    <property type="evidence" value="ECO:0007669"/>
    <property type="project" value="UniProtKB-SubCell"/>
</dbReference>
<dbReference type="GO" id="GO:0005516">
    <property type="term" value="F:calmodulin binding"/>
    <property type="evidence" value="ECO:0007669"/>
    <property type="project" value="InterPro"/>
</dbReference>
<keyword evidence="6" id="KW-0804">Transcription</keyword>
<feature type="domain" description="Calmodulin binding protein C-terminal" evidence="11">
    <location>
        <begin position="315"/>
        <end position="375"/>
    </location>
</feature>
<gene>
    <name evidence="12" type="ORF">QVD17_26860</name>
</gene>
<dbReference type="PANTHER" id="PTHR31713">
    <property type="entry name" value="OS02G0177800 PROTEIN"/>
    <property type="match status" value="1"/>
</dbReference>
<dbReference type="GO" id="GO:0043565">
    <property type="term" value="F:sequence-specific DNA binding"/>
    <property type="evidence" value="ECO:0007669"/>
    <property type="project" value="TreeGrafter"/>
</dbReference>
<evidence type="ECO:0000256" key="5">
    <source>
        <dbReference type="ARBA" id="ARBA00023159"/>
    </source>
</evidence>
<evidence type="ECO:0000256" key="7">
    <source>
        <dbReference type="ARBA" id="ARBA00023242"/>
    </source>
</evidence>
<evidence type="ECO:0000256" key="3">
    <source>
        <dbReference type="ARBA" id="ARBA00023015"/>
    </source>
</evidence>
<name>A0AAD8KA62_TARER</name>
<dbReference type="InterPro" id="IPR012416">
    <property type="entry name" value="CBP60"/>
</dbReference>
<evidence type="ECO:0000256" key="4">
    <source>
        <dbReference type="ARBA" id="ARBA00023125"/>
    </source>
</evidence>
<dbReference type="PANTHER" id="PTHR31713:SF67">
    <property type="entry name" value="CALMODULIN-BINDING PROTEIN60"/>
    <property type="match status" value="1"/>
</dbReference>
<evidence type="ECO:0000256" key="2">
    <source>
        <dbReference type="ARBA" id="ARBA00007214"/>
    </source>
</evidence>
<dbReference type="AlphaFoldDB" id="A0AAD8KA62"/>
<proteinExistence type="inferred from homology"/>
<protein>
    <recommendedName>
        <fullName evidence="14">Calmodulin-binding protein</fullName>
    </recommendedName>
</protein>
<evidence type="ECO:0000259" key="9">
    <source>
        <dbReference type="Pfam" id="PF07887"/>
    </source>
</evidence>
<evidence type="ECO:0008006" key="14">
    <source>
        <dbReference type="Google" id="ProtNLM"/>
    </source>
</evidence>
<dbReference type="GO" id="GO:0080142">
    <property type="term" value="P:regulation of salicylic acid biosynthetic process"/>
    <property type="evidence" value="ECO:0007669"/>
    <property type="project" value="TreeGrafter"/>
</dbReference>
<comment type="subcellular location">
    <subcellularLocation>
        <location evidence="1">Nucleus</location>
    </subcellularLocation>
</comment>
<dbReference type="InterPro" id="IPR046829">
    <property type="entry name" value="Calmod_bind_C"/>
</dbReference>
<keyword evidence="7" id="KW-0539">Nucleus</keyword>
<sequence length="497" mass="55794">MGLKRACSNEEEGDGAGPSNQEPNGNESSNNARNVMPRFSVDEFKATLELLIRGPVRDEVERAFEKYVGKLPRLCPDALQSRSTTSLQLRFQTTFRPSYFTGSRIESEDNSGIKLVLFDVTLNQIVSYGSFSSLKIVIVPLDGDFPADDHEDWSESDFDANVIYARDGKRPLLAGTLVINLKEGVADLGDIMYTDNSSWRRSRKFRLGAKVHNANAGVRIREARSEAFMVKDQRGESYKKHHPPSLGDDIWRLEKIAKDGVLHTRLAPLKIYTLKDFLQVYTTKESLLCNLLGGPNNNIWKAIIKHAKECILDDKVYMYSCVADGIGILFNSILDVVGATFDGETHLSMNQLNDFKKSMVERLKHQVYKEWDGMIPIDDLSVVATPVLAANLHDELQMQISHPHSSGLNDRSQLGVDVGYDAFDIHEGMSSWQIDGLNNQGMDLVSSDFDICFSRNGSGSPRGRWCKIRAAMIWVSVWKDVAAKKMAELDPFSNYWP</sequence>
<comment type="similarity">
    <text evidence="2">Belongs to the plant ACBP60 protein family.</text>
</comment>
<keyword evidence="13" id="KW-1185">Reference proteome</keyword>
<reference evidence="12" key="1">
    <citation type="journal article" date="2023" name="bioRxiv">
        <title>Improved chromosome-level genome assembly for marigold (Tagetes erecta).</title>
        <authorList>
            <person name="Jiang F."/>
            <person name="Yuan L."/>
            <person name="Wang S."/>
            <person name="Wang H."/>
            <person name="Xu D."/>
            <person name="Wang A."/>
            <person name="Fan W."/>
        </authorList>
    </citation>
    <scope>NUCLEOTIDE SEQUENCE</scope>
    <source>
        <strain evidence="12">WSJ</strain>
        <tissue evidence="12">Leaf</tissue>
    </source>
</reference>
<keyword evidence="3" id="KW-0805">Transcription regulation</keyword>
<dbReference type="Proteomes" id="UP001229421">
    <property type="component" value="Unassembled WGS sequence"/>
</dbReference>
<dbReference type="Pfam" id="PF20451">
    <property type="entry name" value="Calmod_bind_M"/>
    <property type="match status" value="1"/>
</dbReference>
<evidence type="ECO:0000256" key="8">
    <source>
        <dbReference type="SAM" id="MobiDB-lite"/>
    </source>
</evidence>
<feature type="domain" description="Calmodulin binding protein-like N-terminal" evidence="9">
    <location>
        <begin position="87"/>
        <end position="233"/>
    </location>
</feature>
<dbReference type="EMBL" id="JAUHHV010000007">
    <property type="protein sequence ID" value="KAK1417726.1"/>
    <property type="molecule type" value="Genomic_DNA"/>
</dbReference>
<feature type="region of interest" description="Disordered" evidence="8">
    <location>
        <begin position="1"/>
        <end position="33"/>
    </location>
</feature>
<organism evidence="12 13">
    <name type="scientific">Tagetes erecta</name>
    <name type="common">African marigold</name>
    <dbReference type="NCBI Taxonomy" id="13708"/>
    <lineage>
        <taxon>Eukaryota</taxon>
        <taxon>Viridiplantae</taxon>
        <taxon>Streptophyta</taxon>
        <taxon>Embryophyta</taxon>
        <taxon>Tracheophyta</taxon>
        <taxon>Spermatophyta</taxon>
        <taxon>Magnoliopsida</taxon>
        <taxon>eudicotyledons</taxon>
        <taxon>Gunneridae</taxon>
        <taxon>Pentapetalae</taxon>
        <taxon>asterids</taxon>
        <taxon>campanulids</taxon>
        <taxon>Asterales</taxon>
        <taxon>Asteraceae</taxon>
        <taxon>Asteroideae</taxon>
        <taxon>Heliantheae alliance</taxon>
        <taxon>Tageteae</taxon>
        <taxon>Tagetes</taxon>
    </lineage>
</organism>
<keyword evidence="5" id="KW-0010">Activator</keyword>
<feature type="compositionally biased region" description="Polar residues" evidence="8">
    <location>
        <begin position="18"/>
        <end position="33"/>
    </location>
</feature>
<evidence type="ECO:0000256" key="6">
    <source>
        <dbReference type="ARBA" id="ARBA00023163"/>
    </source>
</evidence>
<dbReference type="Pfam" id="PF07887">
    <property type="entry name" value="Calmodulin_bind"/>
    <property type="match status" value="1"/>
</dbReference>
<accession>A0AAD8KA62</accession>
<evidence type="ECO:0000259" key="11">
    <source>
        <dbReference type="Pfam" id="PF20452"/>
    </source>
</evidence>
<dbReference type="Pfam" id="PF20452">
    <property type="entry name" value="Calmod_bind_C"/>
    <property type="match status" value="1"/>
</dbReference>
<evidence type="ECO:0000313" key="13">
    <source>
        <dbReference type="Proteomes" id="UP001229421"/>
    </source>
</evidence>
<evidence type="ECO:0000313" key="12">
    <source>
        <dbReference type="EMBL" id="KAK1417726.1"/>
    </source>
</evidence>
<dbReference type="InterPro" id="IPR046831">
    <property type="entry name" value="Calmodulin_bind_N"/>
</dbReference>
<dbReference type="InterPro" id="IPR046830">
    <property type="entry name" value="Calmod_bind_M"/>
</dbReference>
<comment type="caution">
    <text evidence="12">The sequence shown here is derived from an EMBL/GenBank/DDBJ whole genome shotgun (WGS) entry which is preliminary data.</text>
</comment>
<evidence type="ECO:0000256" key="1">
    <source>
        <dbReference type="ARBA" id="ARBA00004123"/>
    </source>
</evidence>
<dbReference type="GO" id="GO:0003700">
    <property type="term" value="F:DNA-binding transcription factor activity"/>
    <property type="evidence" value="ECO:0007669"/>
    <property type="project" value="TreeGrafter"/>
</dbReference>
<keyword evidence="4" id="KW-0238">DNA-binding</keyword>